<accession>A0A3N0BZP6</accession>
<proteinExistence type="predicted"/>
<reference evidence="1 2" key="1">
    <citation type="submission" date="2018-10" db="EMBL/GenBank/DDBJ databases">
        <title>Genome sequencing of Pedobacter jejuensis TNB23.</title>
        <authorList>
            <person name="Cho Y.-J."/>
            <person name="Cho A."/>
            <person name="Kim O.-S."/>
        </authorList>
    </citation>
    <scope>NUCLEOTIDE SEQUENCE [LARGE SCALE GENOMIC DNA]</scope>
    <source>
        <strain evidence="1 2">TNB23</strain>
    </source>
</reference>
<evidence type="ECO:0008006" key="3">
    <source>
        <dbReference type="Google" id="ProtNLM"/>
    </source>
</evidence>
<comment type="caution">
    <text evidence="1">The sequence shown here is derived from an EMBL/GenBank/DDBJ whole genome shotgun (WGS) entry which is preliminary data.</text>
</comment>
<keyword evidence="2" id="KW-1185">Reference proteome</keyword>
<dbReference type="AlphaFoldDB" id="A0A3N0BZP6"/>
<gene>
    <name evidence="1" type="ORF">D7004_04860</name>
</gene>
<organism evidence="1 2">
    <name type="scientific">Pedobacter jejuensis</name>
    <dbReference type="NCBI Taxonomy" id="1268550"/>
    <lineage>
        <taxon>Bacteria</taxon>
        <taxon>Pseudomonadati</taxon>
        <taxon>Bacteroidota</taxon>
        <taxon>Sphingobacteriia</taxon>
        <taxon>Sphingobacteriales</taxon>
        <taxon>Sphingobacteriaceae</taxon>
        <taxon>Pedobacter</taxon>
    </lineage>
</organism>
<dbReference type="Proteomes" id="UP000274046">
    <property type="component" value="Unassembled WGS sequence"/>
</dbReference>
<sequence>MKNFNLKIGGIKEMLSKDQMKKISGGYTGCENQSFEGAQHCSSMGGVWQRCYNDLCGVYYQCLGPSSNSGNCY</sequence>
<protein>
    <recommendedName>
        <fullName evidence="3">Bacteriocin</fullName>
    </recommendedName>
</protein>
<dbReference type="RefSeq" id="WP_123204751.1">
    <property type="nucleotide sequence ID" value="NZ_RBEE01000006.1"/>
</dbReference>
<name>A0A3N0BZP6_9SPHI</name>
<evidence type="ECO:0000313" key="1">
    <source>
        <dbReference type="EMBL" id="RNL55414.1"/>
    </source>
</evidence>
<dbReference type="EMBL" id="RBEE01000006">
    <property type="protein sequence ID" value="RNL55414.1"/>
    <property type="molecule type" value="Genomic_DNA"/>
</dbReference>
<evidence type="ECO:0000313" key="2">
    <source>
        <dbReference type="Proteomes" id="UP000274046"/>
    </source>
</evidence>